<feature type="transmembrane region" description="Helical" evidence="5">
    <location>
        <begin position="162"/>
        <end position="183"/>
    </location>
</feature>
<feature type="transmembrane region" description="Helical" evidence="5">
    <location>
        <begin position="274"/>
        <end position="294"/>
    </location>
</feature>
<dbReference type="Gene3D" id="1.20.1250.20">
    <property type="entry name" value="MFS general substrate transporter like domains"/>
    <property type="match status" value="2"/>
</dbReference>
<dbReference type="RefSeq" id="WP_109765753.1">
    <property type="nucleotide sequence ID" value="NZ_CP159474.1"/>
</dbReference>
<protein>
    <submittedName>
        <fullName evidence="7">MFS transporter</fullName>
    </submittedName>
</protein>
<name>A0A3A8ADL2_9HYPH</name>
<comment type="caution">
    <text evidence="7">The sequence shown here is derived from an EMBL/GenBank/DDBJ whole genome shotgun (WGS) entry which is preliminary data.</text>
</comment>
<dbReference type="Proteomes" id="UP000246132">
    <property type="component" value="Unassembled WGS sequence"/>
</dbReference>
<feature type="transmembrane region" description="Helical" evidence="5">
    <location>
        <begin position="300"/>
        <end position="320"/>
    </location>
</feature>
<feature type="transmembrane region" description="Helical" evidence="5">
    <location>
        <begin position="42"/>
        <end position="64"/>
    </location>
</feature>
<evidence type="ECO:0000313" key="8">
    <source>
        <dbReference type="Proteomes" id="UP000246132"/>
    </source>
</evidence>
<comment type="subcellular location">
    <subcellularLocation>
        <location evidence="1">Membrane</location>
        <topology evidence="1">Multi-pass membrane protein</topology>
    </subcellularLocation>
</comment>
<dbReference type="PANTHER" id="PTHR43129">
    <property type="entry name" value="FOSMIDOMYCIN RESISTANCE PROTEIN"/>
    <property type="match status" value="1"/>
</dbReference>
<evidence type="ECO:0000256" key="1">
    <source>
        <dbReference type="ARBA" id="ARBA00004141"/>
    </source>
</evidence>
<dbReference type="EMBL" id="QFWV02000004">
    <property type="protein sequence ID" value="RKF07448.1"/>
    <property type="molecule type" value="Genomic_DNA"/>
</dbReference>
<feature type="transmembrane region" description="Helical" evidence="5">
    <location>
        <begin position="73"/>
        <end position="91"/>
    </location>
</feature>
<dbReference type="PROSITE" id="PS50850">
    <property type="entry name" value="MFS"/>
    <property type="match status" value="1"/>
</dbReference>
<feature type="domain" description="Major facilitator superfamily (MFS) profile" evidence="6">
    <location>
        <begin position="6"/>
        <end position="384"/>
    </location>
</feature>
<feature type="transmembrane region" description="Helical" evidence="5">
    <location>
        <begin position="360"/>
        <end position="378"/>
    </location>
</feature>
<dbReference type="InterPro" id="IPR036259">
    <property type="entry name" value="MFS_trans_sf"/>
</dbReference>
<gene>
    <name evidence="7" type="ORF">DEM25_006500</name>
</gene>
<keyword evidence="8" id="KW-1185">Reference proteome</keyword>
<keyword evidence="2 5" id="KW-0812">Transmembrane</keyword>
<keyword evidence="3 5" id="KW-1133">Transmembrane helix</keyword>
<proteinExistence type="predicted"/>
<feature type="transmembrane region" description="Helical" evidence="5">
    <location>
        <begin position="211"/>
        <end position="233"/>
    </location>
</feature>
<evidence type="ECO:0000256" key="5">
    <source>
        <dbReference type="SAM" id="Phobius"/>
    </source>
</evidence>
<dbReference type="InterPro" id="IPR011701">
    <property type="entry name" value="MFS"/>
</dbReference>
<dbReference type="SUPFAM" id="SSF103473">
    <property type="entry name" value="MFS general substrate transporter"/>
    <property type="match status" value="1"/>
</dbReference>
<feature type="transmembrane region" description="Helical" evidence="5">
    <location>
        <begin position="131"/>
        <end position="156"/>
    </location>
</feature>
<evidence type="ECO:0000256" key="3">
    <source>
        <dbReference type="ARBA" id="ARBA00022989"/>
    </source>
</evidence>
<sequence length="393" mass="40591">MPKRTLLTWFVLGHLANDWPIASLWLIVPVAGMATGLTPAEVGLLFTVFNVGGALAYLPAGILADHVSNRGRLLVATFWWVAAGYGLAALASGFWSLALLLALAGMGNAAWHPIATGVLTHDSRERRAQALGVHAIGGSLAEVCAPLAAGILLAHLDWRSALAVSVVPTVLLGVCFIGAARAIPRVQAKTVRGEELLGLLRQWHGGDGLRIVAMICLYNMALIAMLSMIPLYLADAHDMTPAAIGIVFSALLVAGALMQPWVGLVSDRAGRKPVLTAGNLVAGLACVVLCFGPAFWPMLIAMAVAVAALDAIRAAMLAAAVDQTGRSEGTTLGLAFVLMDGIGALGAVLAGLAAGFSWPHMFALAALLSIGSAVLAAAGRSPNRRCARGGFRL</sequence>
<feature type="transmembrane region" description="Helical" evidence="5">
    <location>
        <begin position="239"/>
        <end position="262"/>
    </location>
</feature>
<dbReference type="InterPro" id="IPR005829">
    <property type="entry name" value="Sugar_transporter_CS"/>
</dbReference>
<dbReference type="PANTHER" id="PTHR43129:SF1">
    <property type="entry name" value="FOSMIDOMYCIN RESISTANCE PROTEIN"/>
    <property type="match status" value="1"/>
</dbReference>
<feature type="transmembrane region" description="Helical" evidence="5">
    <location>
        <begin position="97"/>
        <end position="119"/>
    </location>
</feature>
<organism evidence="7 8">
    <name type="scientific">Oceaniradius stylonematis</name>
    <dbReference type="NCBI Taxonomy" id="2184161"/>
    <lineage>
        <taxon>Bacteria</taxon>
        <taxon>Pseudomonadati</taxon>
        <taxon>Pseudomonadota</taxon>
        <taxon>Alphaproteobacteria</taxon>
        <taxon>Hyphomicrobiales</taxon>
        <taxon>Ahrensiaceae</taxon>
        <taxon>Oceaniradius</taxon>
    </lineage>
</organism>
<evidence type="ECO:0000256" key="4">
    <source>
        <dbReference type="ARBA" id="ARBA00023136"/>
    </source>
</evidence>
<feature type="transmembrane region" description="Helical" evidence="5">
    <location>
        <begin position="332"/>
        <end position="354"/>
    </location>
</feature>
<accession>A0A3A8ADL2</accession>
<dbReference type="GO" id="GO:0022857">
    <property type="term" value="F:transmembrane transporter activity"/>
    <property type="evidence" value="ECO:0007669"/>
    <property type="project" value="InterPro"/>
</dbReference>
<evidence type="ECO:0000256" key="2">
    <source>
        <dbReference type="ARBA" id="ARBA00022692"/>
    </source>
</evidence>
<reference evidence="7 8" key="1">
    <citation type="journal article" date="2018" name="Int. J. Syst. Bacteriol.">
        <title>Oceaniradius stylonemae gen. nov., sp. nov., isolated from a red alga, Stylonema cornu-cervi.</title>
        <authorList>
            <person name="Jeong S."/>
        </authorList>
    </citation>
    <scope>NUCLEOTIDE SEQUENCE [LARGE SCALE GENOMIC DNA]</scope>
    <source>
        <strain evidence="7 8">StC1</strain>
    </source>
</reference>
<evidence type="ECO:0000313" key="7">
    <source>
        <dbReference type="EMBL" id="RKF07448.1"/>
    </source>
</evidence>
<dbReference type="GO" id="GO:0005886">
    <property type="term" value="C:plasma membrane"/>
    <property type="evidence" value="ECO:0007669"/>
    <property type="project" value="TreeGrafter"/>
</dbReference>
<evidence type="ECO:0000259" key="6">
    <source>
        <dbReference type="PROSITE" id="PS50850"/>
    </source>
</evidence>
<keyword evidence="4 5" id="KW-0472">Membrane</keyword>
<dbReference type="AlphaFoldDB" id="A0A3A8ADL2"/>
<dbReference type="OrthoDB" id="9810492at2"/>
<dbReference type="Pfam" id="PF07690">
    <property type="entry name" value="MFS_1"/>
    <property type="match status" value="1"/>
</dbReference>
<dbReference type="InterPro" id="IPR020846">
    <property type="entry name" value="MFS_dom"/>
</dbReference>
<dbReference type="PROSITE" id="PS00216">
    <property type="entry name" value="SUGAR_TRANSPORT_1"/>
    <property type="match status" value="1"/>
</dbReference>